<feature type="region of interest" description="Disordered" evidence="1">
    <location>
        <begin position="133"/>
        <end position="205"/>
    </location>
</feature>
<feature type="compositionally biased region" description="Basic and acidic residues" evidence="1">
    <location>
        <begin position="133"/>
        <end position="150"/>
    </location>
</feature>
<keyword evidence="3" id="KW-1185">Reference proteome</keyword>
<reference evidence="2 3" key="1">
    <citation type="submission" date="2024-02" db="EMBL/GenBank/DDBJ databases">
        <title>A draft genome for the cacao thread blight pathogen Marasmius crinis-equi.</title>
        <authorList>
            <person name="Cohen S.P."/>
            <person name="Baruah I.K."/>
            <person name="Amoako-Attah I."/>
            <person name="Bukari Y."/>
            <person name="Meinhardt L.W."/>
            <person name="Bailey B.A."/>
        </authorList>
    </citation>
    <scope>NUCLEOTIDE SEQUENCE [LARGE SCALE GENOMIC DNA]</scope>
    <source>
        <strain evidence="2 3">GH-76</strain>
    </source>
</reference>
<organism evidence="2 3">
    <name type="scientific">Marasmius crinis-equi</name>
    <dbReference type="NCBI Taxonomy" id="585013"/>
    <lineage>
        <taxon>Eukaryota</taxon>
        <taxon>Fungi</taxon>
        <taxon>Dikarya</taxon>
        <taxon>Basidiomycota</taxon>
        <taxon>Agaricomycotina</taxon>
        <taxon>Agaricomycetes</taxon>
        <taxon>Agaricomycetidae</taxon>
        <taxon>Agaricales</taxon>
        <taxon>Marasmiineae</taxon>
        <taxon>Marasmiaceae</taxon>
        <taxon>Marasmius</taxon>
    </lineage>
</organism>
<comment type="caution">
    <text evidence="2">The sequence shown here is derived from an EMBL/GenBank/DDBJ whole genome shotgun (WGS) entry which is preliminary data.</text>
</comment>
<dbReference type="Proteomes" id="UP001465976">
    <property type="component" value="Unassembled WGS sequence"/>
</dbReference>
<evidence type="ECO:0000256" key="1">
    <source>
        <dbReference type="SAM" id="MobiDB-lite"/>
    </source>
</evidence>
<name>A0ABR3EQB7_9AGAR</name>
<gene>
    <name evidence="2" type="ORF">V5O48_016961</name>
</gene>
<evidence type="ECO:0000313" key="2">
    <source>
        <dbReference type="EMBL" id="KAL0565070.1"/>
    </source>
</evidence>
<sequence>MSVNPSELSLGDNHTNGSTFTNGPFPILSCGTKVDFNPPHSSNEVRLLGGENPGGNPFGTPFNFLHTPAAASSSGVWLANLKLAVISHKHSDRSPCFNVLEHAVQADSEEDPSFTAAYNKLIDHFITPEKTRNTELKKQLQSVTEERDRILQQVQSTPKSSTRSISGMKRKSDHEPASSHHKPPAPRASRAITNSPPIPSPPSYSSSFETLLVANPRPLWAAFTRFTRYESTVRPSDSIANWLEGESPLKVPSVRTPGNCSTDEQYALFVWLHYDSRGHMGIILTDSGLIALNSVMAHRVLHKMAPKEQRETFRRESLRLITWPGLYSQLLQELGLEVNPAGQVRRCPPNLSGSVAGVAEHFAHCGISVNIVDKMFHYGAQFCIDVQSSPFHNPEQRNIFAQIYKFGRIRSLFFPIRSIHSDRIYRVSDHIDYAQVLEYVTSCTFSQEWLSRQNGYQAI</sequence>
<accession>A0ABR3EQB7</accession>
<proteinExistence type="predicted"/>
<feature type="compositionally biased region" description="Polar residues" evidence="1">
    <location>
        <begin position="152"/>
        <end position="165"/>
    </location>
</feature>
<protein>
    <submittedName>
        <fullName evidence="2">Uncharacterized protein</fullName>
    </submittedName>
</protein>
<dbReference type="EMBL" id="JBAHYK010002434">
    <property type="protein sequence ID" value="KAL0565070.1"/>
    <property type="molecule type" value="Genomic_DNA"/>
</dbReference>
<evidence type="ECO:0000313" key="3">
    <source>
        <dbReference type="Proteomes" id="UP001465976"/>
    </source>
</evidence>